<sequence>MKFRARRSDEPEIMLIPMIDVMLVLVIFLVATTSFVNESRLRVELPEASIRASNPESRRVEVGIDAEGLFSVGDKPAGSRAETLRAVLGPALAADPEARFVIRADARTPHQAVVTAMDVAGQLGVRAIGIAALPKPGE</sequence>
<dbReference type="RefSeq" id="WP_132538866.1">
    <property type="nucleotide sequence ID" value="NZ_SLWY01000003.1"/>
</dbReference>
<dbReference type="GO" id="GO:0015031">
    <property type="term" value="P:protein transport"/>
    <property type="evidence" value="ECO:0007669"/>
    <property type="project" value="UniProtKB-KW"/>
</dbReference>
<proteinExistence type="inferred from homology"/>
<reference evidence="9 10" key="1">
    <citation type="submission" date="2019-03" db="EMBL/GenBank/DDBJ databases">
        <title>Genomic Encyclopedia of Type Strains, Phase IV (KMG-IV): sequencing the most valuable type-strain genomes for metagenomic binning, comparative biology and taxonomic classification.</title>
        <authorList>
            <person name="Goeker M."/>
        </authorList>
    </citation>
    <scope>NUCLEOTIDE SEQUENCE [LARGE SCALE GENOMIC DNA]</scope>
    <source>
        <strain evidence="9 10">DSM 25287</strain>
    </source>
</reference>
<dbReference type="InterPro" id="IPR003400">
    <property type="entry name" value="ExbD"/>
</dbReference>
<keyword evidence="7" id="KW-0653">Protein transport</keyword>
<name>A0A4R2LA87_9GAMM</name>
<keyword evidence="10" id="KW-1185">Reference proteome</keyword>
<organism evidence="9 10">
    <name type="scientific">Plasticicumulans lactativorans</name>
    <dbReference type="NCBI Taxonomy" id="1133106"/>
    <lineage>
        <taxon>Bacteria</taxon>
        <taxon>Pseudomonadati</taxon>
        <taxon>Pseudomonadota</taxon>
        <taxon>Gammaproteobacteria</taxon>
        <taxon>Candidatus Competibacteraceae</taxon>
        <taxon>Plasticicumulans</taxon>
    </lineage>
</organism>
<gene>
    <name evidence="9" type="ORF">EV699_103159</name>
</gene>
<evidence type="ECO:0000256" key="4">
    <source>
        <dbReference type="ARBA" id="ARBA00022692"/>
    </source>
</evidence>
<protein>
    <submittedName>
        <fullName evidence="9">Biopolymer transport protein ExbD</fullName>
    </submittedName>
</protein>
<keyword evidence="4 7" id="KW-0812">Transmembrane</keyword>
<dbReference type="Pfam" id="PF02472">
    <property type="entry name" value="ExbD"/>
    <property type="match status" value="1"/>
</dbReference>
<dbReference type="Proteomes" id="UP000295765">
    <property type="component" value="Unassembled WGS sequence"/>
</dbReference>
<keyword evidence="6 8" id="KW-0472">Membrane</keyword>
<comment type="similarity">
    <text evidence="2 7">Belongs to the ExbD/TolR family.</text>
</comment>
<dbReference type="PANTHER" id="PTHR30558:SF3">
    <property type="entry name" value="BIOPOLYMER TRANSPORT PROTEIN EXBD-RELATED"/>
    <property type="match status" value="1"/>
</dbReference>
<evidence type="ECO:0000313" key="9">
    <source>
        <dbReference type="EMBL" id="TCO83109.1"/>
    </source>
</evidence>
<comment type="subcellular location">
    <subcellularLocation>
        <location evidence="1">Cell membrane</location>
        <topology evidence="1">Single-pass membrane protein</topology>
    </subcellularLocation>
    <subcellularLocation>
        <location evidence="7">Cell membrane</location>
        <topology evidence="7">Single-pass type II membrane protein</topology>
    </subcellularLocation>
</comment>
<evidence type="ECO:0000256" key="1">
    <source>
        <dbReference type="ARBA" id="ARBA00004162"/>
    </source>
</evidence>
<dbReference type="GO" id="GO:0022857">
    <property type="term" value="F:transmembrane transporter activity"/>
    <property type="evidence" value="ECO:0007669"/>
    <property type="project" value="InterPro"/>
</dbReference>
<keyword evidence="3" id="KW-1003">Cell membrane</keyword>
<evidence type="ECO:0000313" key="10">
    <source>
        <dbReference type="Proteomes" id="UP000295765"/>
    </source>
</evidence>
<dbReference type="GO" id="GO:0005886">
    <property type="term" value="C:plasma membrane"/>
    <property type="evidence" value="ECO:0007669"/>
    <property type="project" value="UniProtKB-SubCell"/>
</dbReference>
<dbReference type="EMBL" id="SLWY01000003">
    <property type="protein sequence ID" value="TCO83109.1"/>
    <property type="molecule type" value="Genomic_DNA"/>
</dbReference>
<dbReference type="OrthoDB" id="9793581at2"/>
<evidence type="ECO:0000256" key="7">
    <source>
        <dbReference type="RuleBase" id="RU003879"/>
    </source>
</evidence>
<keyword evidence="5 8" id="KW-1133">Transmembrane helix</keyword>
<evidence type="ECO:0000256" key="2">
    <source>
        <dbReference type="ARBA" id="ARBA00005811"/>
    </source>
</evidence>
<keyword evidence="7" id="KW-0813">Transport</keyword>
<dbReference type="AlphaFoldDB" id="A0A4R2LA87"/>
<evidence type="ECO:0000256" key="5">
    <source>
        <dbReference type="ARBA" id="ARBA00022989"/>
    </source>
</evidence>
<evidence type="ECO:0000256" key="8">
    <source>
        <dbReference type="SAM" id="Phobius"/>
    </source>
</evidence>
<feature type="transmembrane region" description="Helical" evidence="8">
    <location>
        <begin position="12"/>
        <end position="36"/>
    </location>
</feature>
<comment type="caution">
    <text evidence="9">The sequence shown here is derived from an EMBL/GenBank/DDBJ whole genome shotgun (WGS) entry which is preliminary data.</text>
</comment>
<dbReference type="PANTHER" id="PTHR30558">
    <property type="entry name" value="EXBD MEMBRANE COMPONENT OF PMF-DRIVEN MACROMOLECULE IMPORT SYSTEM"/>
    <property type="match status" value="1"/>
</dbReference>
<accession>A0A4R2LA87</accession>
<evidence type="ECO:0000256" key="6">
    <source>
        <dbReference type="ARBA" id="ARBA00023136"/>
    </source>
</evidence>
<dbReference type="Gene3D" id="3.30.420.270">
    <property type="match status" value="1"/>
</dbReference>
<evidence type="ECO:0000256" key="3">
    <source>
        <dbReference type="ARBA" id="ARBA00022475"/>
    </source>
</evidence>